<sequence length="449" mass="49875">MLCSSPRISPVAIVPRLLPPLVALLVDHPYSLFILLIPHFVHIRLPAVLLYSPSFRKQPSWVFPPPRTRHAYSSYSPLFVVDDPSDSSSHIDPHSTIDGLGDRTRSVSPEQGVNVWEIMQTTITPDPSLPSAESSFTGDAAAASASFNNDTDLRDGPPVTSAQRQRSESHANRDPDTNYYLAQDCLYDDEDTETETQMQTVHGQPESARASVADAMQRLRRAIAVRQRLQSTADFSNPRPERFGAEVQERSQDARRETHRFFRSNSLPASLRGENDSDEDDGDEEAQARPEGTEIGDTDLQAVFRLLENTDPEEAERDPEATDTLLRSLHRSLQGANERAEIALQEANATIARIEEGRRHIAAPDTDSLAGEVDELEQMRAIMERLERREQVPEEWWVAAGLDAAVGPQPEDAAEDGTIYATGRAPDEEGGRDWGILQVDNGRVVFRAP</sequence>
<proteinExistence type="predicted"/>
<reference evidence="1" key="1">
    <citation type="submission" date="2024-02" db="EMBL/GenBank/DDBJ databases">
        <title>Metagenome Assembled Genome of Zalaria obscura JY119.</title>
        <authorList>
            <person name="Vighnesh L."/>
            <person name="Jagadeeshwari U."/>
            <person name="Venkata Ramana C."/>
            <person name="Sasikala C."/>
        </authorList>
    </citation>
    <scope>NUCLEOTIDE SEQUENCE</scope>
    <source>
        <strain evidence="1">JY119</strain>
    </source>
</reference>
<keyword evidence="2" id="KW-1185">Reference proteome</keyword>
<dbReference type="EMBL" id="JAMKPW020000009">
    <property type="protein sequence ID" value="KAK8215118.1"/>
    <property type="molecule type" value="Genomic_DNA"/>
</dbReference>
<protein>
    <submittedName>
        <fullName evidence="1">Uncharacterized protein</fullName>
    </submittedName>
</protein>
<evidence type="ECO:0000313" key="2">
    <source>
        <dbReference type="Proteomes" id="UP001320706"/>
    </source>
</evidence>
<dbReference type="Proteomes" id="UP001320706">
    <property type="component" value="Unassembled WGS sequence"/>
</dbReference>
<comment type="caution">
    <text evidence="1">The sequence shown here is derived from an EMBL/GenBank/DDBJ whole genome shotgun (WGS) entry which is preliminary data.</text>
</comment>
<evidence type="ECO:0000313" key="1">
    <source>
        <dbReference type="EMBL" id="KAK8215118.1"/>
    </source>
</evidence>
<accession>A0ACC3SIJ7</accession>
<gene>
    <name evidence="1" type="ORF">M8818_002128</name>
</gene>
<organism evidence="1 2">
    <name type="scientific">Zalaria obscura</name>
    <dbReference type="NCBI Taxonomy" id="2024903"/>
    <lineage>
        <taxon>Eukaryota</taxon>
        <taxon>Fungi</taxon>
        <taxon>Dikarya</taxon>
        <taxon>Ascomycota</taxon>
        <taxon>Pezizomycotina</taxon>
        <taxon>Dothideomycetes</taxon>
        <taxon>Dothideomycetidae</taxon>
        <taxon>Dothideales</taxon>
        <taxon>Zalariaceae</taxon>
        <taxon>Zalaria</taxon>
    </lineage>
</organism>
<name>A0ACC3SIJ7_9PEZI</name>